<name>A0ABU9HRZ1_9FLAO</name>
<dbReference type="InterPro" id="IPR026444">
    <property type="entry name" value="Secre_tail"/>
</dbReference>
<evidence type="ECO:0000259" key="3">
    <source>
        <dbReference type="Pfam" id="PF18962"/>
    </source>
</evidence>
<organism evidence="4 5">
    <name type="scientific">Flavobacterium arundinis</name>
    <dbReference type="NCBI Taxonomy" id="3139143"/>
    <lineage>
        <taxon>Bacteria</taxon>
        <taxon>Pseudomonadati</taxon>
        <taxon>Bacteroidota</taxon>
        <taxon>Flavobacteriia</taxon>
        <taxon>Flavobacteriales</taxon>
        <taxon>Flavobacteriaceae</taxon>
        <taxon>Flavobacterium</taxon>
    </lineage>
</organism>
<evidence type="ECO:0000313" key="4">
    <source>
        <dbReference type="EMBL" id="MEL1242741.1"/>
    </source>
</evidence>
<dbReference type="EMBL" id="JBBYHR010000001">
    <property type="protein sequence ID" value="MEL1242741.1"/>
    <property type="molecule type" value="Genomic_DNA"/>
</dbReference>
<accession>A0ABU9HRZ1</accession>
<gene>
    <name evidence="4" type="ORF">AAEO56_00590</name>
</gene>
<dbReference type="RefSeq" id="WP_341695066.1">
    <property type="nucleotide sequence ID" value="NZ_JBBYHR010000001.1"/>
</dbReference>
<protein>
    <submittedName>
        <fullName evidence="4">T9SS type A sorting domain-containing protein</fullName>
    </submittedName>
</protein>
<dbReference type="Pfam" id="PF18962">
    <property type="entry name" value="Por_Secre_tail"/>
    <property type="match status" value="1"/>
</dbReference>
<dbReference type="Proteomes" id="UP001464555">
    <property type="component" value="Unassembled WGS sequence"/>
</dbReference>
<evidence type="ECO:0000256" key="2">
    <source>
        <dbReference type="SAM" id="SignalP"/>
    </source>
</evidence>
<sequence>MKKITFLVAAAILLVSPNAFSQAKLQAVHNSPDAALTHIDIYMGDIRIIDDMGFREATPFLEIPAGIPLTFTIAPANSTSVADGFYSMTETFNGTYVIVANGIHSTTGYSPAPPFGLRLFSGAFDSTYMPGYTGVLLSHGCTDSGNINVSETSIPLGTFIYDMPYPVFTAGYHSMPVMNYVIEVTTTATNEVLGSYSVPLATMAMDNKAAIVLSSGFAHPENNSNGPAFGLFMVRTEGGSFIPLQSTMGREDYEATAINAYPNPASGIVTLELPSSATVIEGSLYDLSGREVLRISGTDKMDVSGLSNGIFMLNATADGKSFTKKIIVNH</sequence>
<keyword evidence="1 2" id="KW-0732">Signal</keyword>
<feature type="signal peptide" evidence="2">
    <location>
        <begin position="1"/>
        <end position="21"/>
    </location>
</feature>
<dbReference type="NCBIfam" id="TIGR04183">
    <property type="entry name" value="Por_Secre_tail"/>
    <property type="match status" value="1"/>
</dbReference>
<comment type="caution">
    <text evidence="4">The sequence shown here is derived from an EMBL/GenBank/DDBJ whole genome shotgun (WGS) entry which is preliminary data.</text>
</comment>
<proteinExistence type="predicted"/>
<evidence type="ECO:0000256" key="1">
    <source>
        <dbReference type="ARBA" id="ARBA00022729"/>
    </source>
</evidence>
<evidence type="ECO:0000313" key="5">
    <source>
        <dbReference type="Proteomes" id="UP001464555"/>
    </source>
</evidence>
<reference evidence="4 5" key="1">
    <citation type="submission" date="2024-04" db="EMBL/GenBank/DDBJ databases">
        <title>Flavobacterium sp. DGU11 16S ribosomal RNA gene Genome sequencing and assembly.</title>
        <authorList>
            <person name="Park S."/>
        </authorList>
    </citation>
    <scope>NUCLEOTIDE SEQUENCE [LARGE SCALE GENOMIC DNA]</scope>
    <source>
        <strain evidence="4 5">DGU11</strain>
    </source>
</reference>
<feature type="domain" description="Secretion system C-terminal sorting" evidence="3">
    <location>
        <begin position="261"/>
        <end position="328"/>
    </location>
</feature>
<keyword evidence="5" id="KW-1185">Reference proteome</keyword>
<feature type="chain" id="PRO_5047024832" evidence="2">
    <location>
        <begin position="22"/>
        <end position="330"/>
    </location>
</feature>